<dbReference type="Gene3D" id="1.10.630.10">
    <property type="entry name" value="Cytochrome P450"/>
    <property type="match status" value="1"/>
</dbReference>
<dbReference type="PANTHER" id="PTHR24300">
    <property type="entry name" value="CYTOCHROME P450 508A4-RELATED"/>
    <property type="match status" value="1"/>
</dbReference>
<keyword evidence="12 15" id="KW-0503">Monooxygenase</keyword>
<evidence type="ECO:0000313" key="17">
    <source>
        <dbReference type="EMBL" id="CAL1272970.1"/>
    </source>
</evidence>
<evidence type="ECO:0000256" key="10">
    <source>
        <dbReference type="ARBA" id="ARBA00023002"/>
    </source>
</evidence>
<keyword evidence="8" id="KW-0256">Endoplasmic reticulum</keyword>
<dbReference type="GO" id="GO:0020037">
    <property type="term" value="F:heme binding"/>
    <property type="evidence" value="ECO:0007669"/>
    <property type="project" value="InterPro"/>
</dbReference>
<dbReference type="GO" id="GO:0005789">
    <property type="term" value="C:endoplasmic reticulum membrane"/>
    <property type="evidence" value="ECO:0007669"/>
    <property type="project" value="UniProtKB-SubCell"/>
</dbReference>
<evidence type="ECO:0000256" key="2">
    <source>
        <dbReference type="ARBA" id="ARBA00003690"/>
    </source>
</evidence>
<dbReference type="SUPFAM" id="SSF48264">
    <property type="entry name" value="Cytochrome P450"/>
    <property type="match status" value="1"/>
</dbReference>
<evidence type="ECO:0008006" key="19">
    <source>
        <dbReference type="Google" id="ProtNLM"/>
    </source>
</evidence>
<comment type="similarity">
    <text evidence="5 15">Belongs to the cytochrome P450 family.</text>
</comment>
<name>A0AAV1ZMH5_9ARAC</name>
<evidence type="ECO:0000256" key="14">
    <source>
        <dbReference type="PIRSR" id="PIRSR602401-1"/>
    </source>
</evidence>
<keyword evidence="13 16" id="KW-0472">Membrane</keyword>
<dbReference type="GO" id="GO:0006805">
    <property type="term" value="P:xenobiotic metabolic process"/>
    <property type="evidence" value="ECO:0007669"/>
    <property type="project" value="TreeGrafter"/>
</dbReference>
<evidence type="ECO:0000256" key="16">
    <source>
        <dbReference type="SAM" id="Phobius"/>
    </source>
</evidence>
<keyword evidence="7 14" id="KW-0479">Metal-binding</keyword>
<keyword evidence="16" id="KW-1133">Transmembrane helix</keyword>
<feature type="binding site" description="axial binding residue" evidence="14">
    <location>
        <position position="452"/>
    </location>
    <ligand>
        <name>heme</name>
        <dbReference type="ChEBI" id="CHEBI:30413"/>
    </ligand>
    <ligandPart>
        <name>Fe</name>
        <dbReference type="ChEBI" id="CHEBI:18248"/>
    </ligandPart>
</feature>
<evidence type="ECO:0000256" key="5">
    <source>
        <dbReference type="ARBA" id="ARBA00010617"/>
    </source>
</evidence>
<dbReference type="AlphaFoldDB" id="A0AAV1ZMH5"/>
<comment type="function">
    <text evidence="2">May be involved in the metabolism of insect hormones and in the breakdown of synthetic insecticides.</text>
</comment>
<evidence type="ECO:0000256" key="1">
    <source>
        <dbReference type="ARBA" id="ARBA00001971"/>
    </source>
</evidence>
<gene>
    <name evidence="17" type="ORF">LARSCL_LOCUS6687</name>
</gene>
<evidence type="ECO:0000256" key="9">
    <source>
        <dbReference type="ARBA" id="ARBA00022848"/>
    </source>
</evidence>
<feature type="transmembrane region" description="Helical" evidence="16">
    <location>
        <begin position="12"/>
        <end position="35"/>
    </location>
</feature>
<evidence type="ECO:0000256" key="8">
    <source>
        <dbReference type="ARBA" id="ARBA00022824"/>
    </source>
</evidence>
<dbReference type="PRINTS" id="PR00385">
    <property type="entry name" value="P450"/>
</dbReference>
<organism evidence="17 18">
    <name type="scientific">Larinioides sclopetarius</name>
    <dbReference type="NCBI Taxonomy" id="280406"/>
    <lineage>
        <taxon>Eukaryota</taxon>
        <taxon>Metazoa</taxon>
        <taxon>Ecdysozoa</taxon>
        <taxon>Arthropoda</taxon>
        <taxon>Chelicerata</taxon>
        <taxon>Arachnida</taxon>
        <taxon>Araneae</taxon>
        <taxon>Araneomorphae</taxon>
        <taxon>Entelegynae</taxon>
        <taxon>Araneoidea</taxon>
        <taxon>Araneidae</taxon>
        <taxon>Larinioides</taxon>
    </lineage>
</organism>
<dbReference type="GO" id="GO:0006082">
    <property type="term" value="P:organic acid metabolic process"/>
    <property type="evidence" value="ECO:0007669"/>
    <property type="project" value="TreeGrafter"/>
</dbReference>
<dbReference type="PROSITE" id="PS00086">
    <property type="entry name" value="CYTOCHROME_P450"/>
    <property type="match status" value="1"/>
</dbReference>
<protein>
    <recommendedName>
        <fullName evidence="19">Cytochrome P450</fullName>
    </recommendedName>
</protein>
<evidence type="ECO:0000256" key="3">
    <source>
        <dbReference type="ARBA" id="ARBA00004174"/>
    </source>
</evidence>
<dbReference type="PANTHER" id="PTHR24300:SF375">
    <property type="entry name" value="CYTOCHROME P450 FAMILY"/>
    <property type="match status" value="1"/>
</dbReference>
<dbReference type="Pfam" id="PF00067">
    <property type="entry name" value="p450"/>
    <property type="match status" value="1"/>
</dbReference>
<evidence type="ECO:0000256" key="12">
    <source>
        <dbReference type="ARBA" id="ARBA00023033"/>
    </source>
</evidence>
<dbReference type="FunFam" id="1.10.630.10:FF:000238">
    <property type="entry name" value="Cytochrome P450 2A6"/>
    <property type="match status" value="1"/>
</dbReference>
<dbReference type="InterPro" id="IPR017972">
    <property type="entry name" value="Cyt_P450_CS"/>
</dbReference>
<comment type="subcellular location">
    <subcellularLocation>
        <location evidence="4">Endoplasmic reticulum membrane</location>
        <topology evidence="4">Peripheral membrane protein</topology>
    </subcellularLocation>
    <subcellularLocation>
        <location evidence="3">Microsome membrane</location>
        <topology evidence="3">Peripheral membrane protein</topology>
    </subcellularLocation>
</comment>
<keyword evidence="16" id="KW-0812">Transmembrane</keyword>
<dbReference type="GO" id="GO:0005506">
    <property type="term" value="F:iron ion binding"/>
    <property type="evidence" value="ECO:0007669"/>
    <property type="project" value="InterPro"/>
</dbReference>
<dbReference type="PRINTS" id="PR00463">
    <property type="entry name" value="EP450I"/>
</dbReference>
<sequence length="507" mass="57863">MVLKSFDLKELNSVTAVLALATGIYFLFIITQEAFNWYNSRSKRHPGPTGLPLVGYLPFLGKEPHKTFWKMKEKYGNIIGVFMGPKYTVILNDYNSVKEVLCNPAAMDRAPDLFSHLGEIGFIAENGEKWIEQRRYCLSATRDLGLGREHWEDLIIEETTNFITHIKDLKGAPIDISHMLASSITSNIISLLIGRRLTKDECDKVQLAVEYSDVAFTYMGPSNPTSVVPGLRKVCEVFKIAGYDKAMKVIRQFSSFIREEISRHKTSPVFEDVRDFINSYLDKISELSQTDNKNHYFTETTLEGNLAILFLGASDTIFSSLGWLFRLMCEHKDIQEKVHKELMEVIGKDGRARYDERNKIPYTFAVLMEAQRYASNVPLSTTRRANQDIHINGYVIPKGSEITANLWALHHDPAYWDEPEHFRPERFLTDGGAKLVKHTPSYAPFSIGRRNCPGETIAWMEILFYFSETLKNFEISTPPGVEPEFNIINGLVARLSSQALCFKQRNI</sequence>
<reference evidence="17 18" key="1">
    <citation type="submission" date="2024-04" db="EMBL/GenBank/DDBJ databases">
        <authorList>
            <person name="Rising A."/>
            <person name="Reimegard J."/>
            <person name="Sonavane S."/>
            <person name="Akerstrom W."/>
            <person name="Nylinder S."/>
            <person name="Hedman E."/>
            <person name="Kallberg Y."/>
        </authorList>
    </citation>
    <scope>NUCLEOTIDE SEQUENCE [LARGE SCALE GENOMIC DNA]</scope>
</reference>
<evidence type="ECO:0000256" key="15">
    <source>
        <dbReference type="RuleBase" id="RU000461"/>
    </source>
</evidence>
<comment type="caution">
    <text evidence="17">The sequence shown here is derived from an EMBL/GenBank/DDBJ whole genome shotgun (WGS) entry which is preliminary data.</text>
</comment>
<evidence type="ECO:0000256" key="11">
    <source>
        <dbReference type="ARBA" id="ARBA00023004"/>
    </source>
</evidence>
<dbReference type="InterPro" id="IPR036396">
    <property type="entry name" value="Cyt_P450_sf"/>
</dbReference>
<comment type="cofactor">
    <cofactor evidence="1 14">
        <name>heme</name>
        <dbReference type="ChEBI" id="CHEBI:30413"/>
    </cofactor>
</comment>
<dbReference type="GO" id="GO:0016712">
    <property type="term" value="F:oxidoreductase activity, acting on paired donors, with incorporation or reduction of molecular oxygen, reduced flavin or flavoprotein as one donor, and incorporation of one atom of oxygen"/>
    <property type="evidence" value="ECO:0007669"/>
    <property type="project" value="TreeGrafter"/>
</dbReference>
<dbReference type="Proteomes" id="UP001497382">
    <property type="component" value="Unassembled WGS sequence"/>
</dbReference>
<keyword evidence="6 14" id="KW-0349">Heme</keyword>
<keyword evidence="9" id="KW-0492">Microsome</keyword>
<evidence type="ECO:0000313" key="18">
    <source>
        <dbReference type="Proteomes" id="UP001497382"/>
    </source>
</evidence>
<keyword evidence="18" id="KW-1185">Reference proteome</keyword>
<proteinExistence type="inferred from homology"/>
<dbReference type="InterPro" id="IPR002401">
    <property type="entry name" value="Cyt_P450_E_grp-I"/>
</dbReference>
<dbReference type="InterPro" id="IPR001128">
    <property type="entry name" value="Cyt_P450"/>
</dbReference>
<evidence type="ECO:0000256" key="6">
    <source>
        <dbReference type="ARBA" id="ARBA00022617"/>
    </source>
</evidence>
<evidence type="ECO:0000256" key="7">
    <source>
        <dbReference type="ARBA" id="ARBA00022723"/>
    </source>
</evidence>
<evidence type="ECO:0000256" key="13">
    <source>
        <dbReference type="ARBA" id="ARBA00023136"/>
    </source>
</evidence>
<dbReference type="EMBL" id="CAXIEN010000064">
    <property type="protein sequence ID" value="CAL1272970.1"/>
    <property type="molecule type" value="Genomic_DNA"/>
</dbReference>
<accession>A0AAV1ZMH5</accession>
<evidence type="ECO:0000256" key="4">
    <source>
        <dbReference type="ARBA" id="ARBA00004406"/>
    </source>
</evidence>
<keyword evidence="10 15" id="KW-0560">Oxidoreductase</keyword>
<keyword evidence="11 14" id="KW-0408">Iron</keyword>
<dbReference type="InterPro" id="IPR050182">
    <property type="entry name" value="Cytochrome_P450_fam2"/>
</dbReference>